<evidence type="ECO:0000313" key="10">
    <source>
        <dbReference type="Proteomes" id="UP001174691"/>
    </source>
</evidence>
<evidence type="ECO:0000256" key="1">
    <source>
        <dbReference type="ARBA" id="ARBA00004141"/>
    </source>
</evidence>
<keyword evidence="2" id="KW-0813">Transport</keyword>
<evidence type="ECO:0000256" key="6">
    <source>
        <dbReference type="SAM" id="MobiDB-lite"/>
    </source>
</evidence>
<evidence type="ECO:0000256" key="7">
    <source>
        <dbReference type="SAM" id="Phobius"/>
    </source>
</evidence>
<comment type="subcellular location">
    <subcellularLocation>
        <location evidence="1">Membrane</location>
        <topology evidence="1">Multi-pass membrane protein</topology>
    </subcellularLocation>
</comment>
<feature type="transmembrane region" description="Helical" evidence="7">
    <location>
        <begin position="48"/>
        <end position="65"/>
    </location>
</feature>
<dbReference type="GO" id="GO:0022857">
    <property type="term" value="F:transmembrane transporter activity"/>
    <property type="evidence" value="ECO:0007669"/>
    <property type="project" value="InterPro"/>
</dbReference>
<dbReference type="EMBL" id="JANBVN010000024">
    <property type="protein sequence ID" value="KAJ9161283.1"/>
    <property type="molecule type" value="Genomic_DNA"/>
</dbReference>
<dbReference type="PANTHER" id="PTHR43791:SF57">
    <property type="entry name" value="MAJOR FACILITATOR SUPERFAMILY (MFS) PROFILE DOMAIN-CONTAINING PROTEIN"/>
    <property type="match status" value="1"/>
</dbReference>
<name>A0AA38S5J8_9PEZI</name>
<reference evidence="9" key="1">
    <citation type="submission" date="2022-07" db="EMBL/GenBank/DDBJ databases">
        <title>Fungi with potential for degradation of polypropylene.</title>
        <authorList>
            <person name="Gostincar C."/>
        </authorList>
    </citation>
    <scope>NUCLEOTIDE SEQUENCE</scope>
    <source>
        <strain evidence="9">EXF-13287</strain>
    </source>
</reference>
<feature type="transmembrane region" description="Helical" evidence="7">
    <location>
        <begin position="440"/>
        <end position="460"/>
    </location>
</feature>
<feature type="transmembrane region" description="Helical" evidence="7">
    <location>
        <begin position="213"/>
        <end position="235"/>
    </location>
</feature>
<dbReference type="FunFam" id="1.20.1250.20:FF:000034">
    <property type="entry name" value="MFS general substrate transporter"/>
    <property type="match status" value="1"/>
</dbReference>
<dbReference type="Pfam" id="PF07690">
    <property type="entry name" value="MFS_1"/>
    <property type="match status" value="1"/>
</dbReference>
<keyword evidence="5 7" id="KW-0472">Membrane</keyword>
<dbReference type="AlphaFoldDB" id="A0AA38S5J8"/>
<feature type="transmembrane region" description="Helical" evidence="7">
    <location>
        <begin position="347"/>
        <end position="366"/>
    </location>
</feature>
<evidence type="ECO:0000256" key="4">
    <source>
        <dbReference type="ARBA" id="ARBA00022989"/>
    </source>
</evidence>
<proteinExistence type="predicted"/>
<organism evidence="9 10">
    <name type="scientific">Coniochaeta hoffmannii</name>
    <dbReference type="NCBI Taxonomy" id="91930"/>
    <lineage>
        <taxon>Eukaryota</taxon>
        <taxon>Fungi</taxon>
        <taxon>Dikarya</taxon>
        <taxon>Ascomycota</taxon>
        <taxon>Pezizomycotina</taxon>
        <taxon>Sordariomycetes</taxon>
        <taxon>Sordariomycetidae</taxon>
        <taxon>Coniochaetales</taxon>
        <taxon>Coniochaetaceae</taxon>
        <taxon>Coniochaeta</taxon>
    </lineage>
</organism>
<dbReference type="InterPro" id="IPR036259">
    <property type="entry name" value="MFS_trans_sf"/>
</dbReference>
<feature type="transmembrane region" description="Helical" evidence="7">
    <location>
        <begin position="180"/>
        <end position="201"/>
    </location>
</feature>
<dbReference type="InterPro" id="IPR011701">
    <property type="entry name" value="MFS"/>
</dbReference>
<feature type="transmembrane region" description="Helical" evidence="7">
    <location>
        <begin position="282"/>
        <end position="303"/>
    </location>
</feature>
<evidence type="ECO:0000313" key="9">
    <source>
        <dbReference type="EMBL" id="KAJ9161283.1"/>
    </source>
</evidence>
<keyword evidence="4 7" id="KW-1133">Transmembrane helix</keyword>
<keyword evidence="10" id="KW-1185">Reference proteome</keyword>
<keyword evidence="3 7" id="KW-0812">Transmembrane</keyword>
<sequence>MSDLDVKDGRATEGVTVHAEKQYEGVGYIEEESAGWDAAATRKLLRKIDLALIPFLALLYLLSFLDRTNIGNARLDTLEKDLHLSKEKLQYNTALSIFFPFYVAAEIPSNMAMKKFRPSLWIPAIMIAWAICTTLMGIVQNYAGLLVCRAALGIAEGGLFPGIAYYITMWYRRHECGFRMAIFFSAATAAGAFGGLLARGILEMRGVAGLAGWRWLFILEGILTFVIAIAALFIMKDYPATTKFLTEPERTEVLARLKRDRSSLADEFDMKYFWAAIGDWKIWVHMFITIGIYTCLYSFSLFLPTIVSSLGYKDPKLAQLMTVPPYVVACFFCVTAGWLADKMQTRGLFMIVFQLIAMVGSIMLIVSNSNGVKYTGCFLLAIGIYPNVPQGVAWNGNNIGGSLKRGVGIAMHVGFGNLGGCIAGFLFLPKSGPRYLSGHSVLLACQVMACVLSILMTIYLRRENARRDREYKPPSEYTEEEKAAEREKGDNATFFRYTV</sequence>
<feature type="region of interest" description="Disordered" evidence="6">
    <location>
        <begin position="469"/>
        <end position="492"/>
    </location>
</feature>
<feature type="transmembrane region" description="Helical" evidence="7">
    <location>
        <begin position="323"/>
        <end position="340"/>
    </location>
</feature>
<dbReference type="PROSITE" id="PS50850">
    <property type="entry name" value="MFS"/>
    <property type="match status" value="1"/>
</dbReference>
<gene>
    <name evidence="9" type="ORF">NKR19_g2380</name>
</gene>
<evidence type="ECO:0000259" key="8">
    <source>
        <dbReference type="PROSITE" id="PS50850"/>
    </source>
</evidence>
<dbReference type="PANTHER" id="PTHR43791">
    <property type="entry name" value="PERMEASE-RELATED"/>
    <property type="match status" value="1"/>
</dbReference>
<dbReference type="Proteomes" id="UP001174691">
    <property type="component" value="Unassembled WGS sequence"/>
</dbReference>
<feature type="domain" description="Major facilitator superfamily (MFS) profile" evidence="8">
    <location>
        <begin position="52"/>
        <end position="465"/>
    </location>
</feature>
<feature type="compositionally biased region" description="Basic and acidic residues" evidence="6">
    <location>
        <begin position="480"/>
        <end position="490"/>
    </location>
</feature>
<feature type="transmembrane region" description="Helical" evidence="7">
    <location>
        <begin position="144"/>
        <end position="168"/>
    </location>
</feature>
<feature type="transmembrane region" description="Helical" evidence="7">
    <location>
        <begin position="120"/>
        <end position="138"/>
    </location>
</feature>
<evidence type="ECO:0000256" key="3">
    <source>
        <dbReference type="ARBA" id="ARBA00022692"/>
    </source>
</evidence>
<dbReference type="GO" id="GO:0016020">
    <property type="term" value="C:membrane"/>
    <property type="evidence" value="ECO:0007669"/>
    <property type="project" value="UniProtKB-SubCell"/>
</dbReference>
<evidence type="ECO:0000256" key="2">
    <source>
        <dbReference type="ARBA" id="ARBA00022448"/>
    </source>
</evidence>
<accession>A0AA38S5J8</accession>
<dbReference type="Gene3D" id="1.20.1250.20">
    <property type="entry name" value="MFS general substrate transporter like domains"/>
    <property type="match status" value="2"/>
</dbReference>
<dbReference type="InterPro" id="IPR020846">
    <property type="entry name" value="MFS_dom"/>
</dbReference>
<protein>
    <submittedName>
        <fullName evidence="9">MFS general substrate transporter</fullName>
    </submittedName>
</protein>
<evidence type="ECO:0000256" key="5">
    <source>
        <dbReference type="ARBA" id="ARBA00023136"/>
    </source>
</evidence>
<feature type="transmembrane region" description="Helical" evidence="7">
    <location>
        <begin position="409"/>
        <end position="428"/>
    </location>
</feature>
<dbReference type="FunFam" id="1.20.1250.20:FF:000068">
    <property type="entry name" value="MFS general substrate transporter"/>
    <property type="match status" value="1"/>
</dbReference>
<comment type="caution">
    <text evidence="9">The sequence shown here is derived from an EMBL/GenBank/DDBJ whole genome shotgun (WGS) entry which is preliminary data.</text>
</comment>
<feature type="transmembrane region" description="Helical" evidence="7">
    <location>
        <begin position="372"/>
        <end position="388"/>
    </location>
</feature>
<dbReference type="SUPFAM" id="SSF103473">
    <property type="entry name" value="MFS general substrate transporter"/>
    <property type="match status" value="1"/>
</dbReference>